<dbReference type="InterPro" id="IPR002328">
    <property type="entry name" value="ADH_Zn_CS"/>
</dbReference>
<protein>
    <submittedName>
        <fullName evidence="7">L-iditol 2-dehydrogenase</fullName>
    </submittedName>
</protein>
<evidence type="ECO:0000259" key="6">
    <source>
        <dbReference type="SMART" id="SM00829"/>
    </source>
</evidence>
<evidence type="ECO:0000313" key="8">
    <source>
        <dbReference type="Proteomes" id="UP000199004"/>
    </source>
</evidence>
<evidence type="ECO:0000256" key="4">
    <source>
        <dbReference type="ARBA" id="ARBA00023002"/>
    </source>
</evidence>
<evidence type="ECO:0000313" key="7">
    <source>
        <dbReference type="EMBL" id="SDM67079.1"/>
    </source>
</evidence>
<keyword evidence="4" id="KW-0560">Oxidoreductase</keyword>
<dbReference type="SUPFAM" id="SSF50129">
    <property type="entry name" value="GroES-like"/>
    <property type="match status" value="1"/>
</dbReference>
<dbReference type="InterPro" id="IPR050129">
    <property type="entry name" value="Zn_alcohol_dh"/>
</dbReference>
<dbReference type="Gene3D" id="3.90.180.10">
    <property type="entry name" value="Medium-chain alcohol dehydrogenases, catalytic domain"/>
    <property type="match status" value="1"/>
</dbReference>
<dbReference type="PANTHER" id="PTHR43401:SF2">
    <property type="entry name" value="L-THREONINE 3-DEHYDROGENASE"/>
    <property type="match status" value="1"/>
</dbReference>
<dbReference type="STRING" id="1005944.SAMN05192576_0651"/>
<dbReference type="InterPro" id="IPR020843">
    <property type="entry name" value="ER"/>
</dbReference>
<dbReference type="GO" id="GO:0008270">
    <property type="term" value="F:zinc ion binding"/>
    <property type="evidence" value="ECO:0007669"/>
    <property type="project" value="InterPro"/>
</dbReference>
<dbReference type="GO" id="GO:0016491">
    <property type="term" value="F:oxidoreductase activity"/>
    <property type="evidence" value="ECO:0007669"/>
    <property type="project" value="UniProtKB-KW"/>
</dbReference>
<dbReference type="InterPro" id="IPR036291">
    <property type="entry name" value="NAD(P)-bd_dom_sf"/>
</dbReference>
<evidence type="ECO:0000256" key="1">
    <source>
        <dbReference type="ARBA" id="ARBA00001947"/>
    </source>
</evidence>
<accession>A0A1G9V4J4</accession>
<dbReference type="InterPro" id="IPR013149">
    <property type="entry name" value="ADH-like_C"/>
</dbReference>
<sequence>MYPHICGTLASNHPCYNLLEDTMKALRFYAPEDVRIEDVPEPTCGPDEIKLKVKNCSTCGTDVKIFYNGHQNLTPPRTIGHEIAGEVVEVGADVQATYGGDWQVGDRAQVIAAVPCGDCYECNKGWMAVCQNQTSVGYQYDGGFAEYMIVPQQVLKVDGLNRIPDNVGYDEASAAEPFACAINAQELLGIEEGDSVVVFGAGPIGCMHIRIARGVHKAGKIILIDVNAERLKMSADAVQPDEVINGAEVDVVERVMALTGGRGADVIITATAANVTQEQAIAMAARNGRISFFGGLPKTDPTITLDSNVVHYRQLHIHGANGSAPEHNKRALQYISTGQVPVKDLITEHIPLERVLDAFDIVKRGAAIKVTVEP</sequence>
<dbReference type="AlphaFoldDB" id="A0A1G9V4J4"/>
<dbReference type="InterPro" id="IPR011032">
    <property type="entry name" value="GroES-like_sf"/>
</dbReference>
<dbReference type="SMART" id="SM00829">
    <property type="entry name" value="PKS_ER"/>
    <property type="match status" value="1"/>
</dbReference>
<dbReference type="CDD" id="cd08235">
    <property type="entry name" value="iditol_2_DH_like"/>
    <property type="match status" value="1"/>
</dbReference>
<name>A0A1G9V4J4_9ACTN</name>
<dbReference type="Proteomes" id="UP000199004">
    <property type="component" value="Unassembled WGS sequence"/>
</dbReference>
<dbReference type="Pfam" id="PF00107">
    <property type="entry name" value="ADH_zinc_N"/>
    <property type="match status" value="1"/>
</dbReference>
<evidence type="ECO:0000256" key="2">
    <source>
        <dbReference type="ARBA" id="ARBA00022723"/>
    </source>
</evidence>
<comment type="similarity">
    <text evidence="5">Belongs to the zinc-containing alcohol dehydrogenase family.</text>
</comment>
<dbReference type="SUPFAM" id="SSF51735">
    <property type="entry name" value="NAD(P)-binding Rossmann-fold domains"/>
    <property type="match status" value="1"/>
</dbReference>
<feature type="domain" description="Enoyl reductase (ER)" evidence="6">
    <location>
        <begin position="29"/>
        <end position="372"/>
    </location>
</feature>
<dbReference type="PANTHER" id="PTHR43401">
    <property type="entry name" value="L-THREONINE 3-DEHYDROGENASE"/>
    <property type="match status" value="1"/>
</dbReference>
<evidence type="ECO:0000256" key="3">
    <source>
        <dbReference type="ARBA" id="ARBA00022833"/>
    </source>
</evidence>
<dbReference type="InterPro" id="IPR013154">
    <property type="entry name" value="ADH-like_N"/>
</dbReference>
<keyword evidence="3 5" id="KW-0862">Zinc</keyword>
<keyword evidence="8" id="KW-1185">Reference proteome</keyword>
<comment type="cofactor">
    <cofactor evidence="1 5">
        <name>Zn(2+)</name>
        <dbReference type="ChEBI" id="CHEBI:29105"/>
    </cofactor>
</comment>
<reference evidence="7 8" key="1">
    <citation type="submission" date="2016-10" db="EMBL/GenBank/DDBJ databases">
        <authorList>
            <person name="de Groot N.N."/>
        </authorList>
    </citation>
    <scope>NUCLEOTIDE SEQUENCE [LARGE SCALE GENOMIC DNA]</scope>
    <source>
        <strain evidence="7 8">CGMCC 1.11147</strain>
    </source>
</reference>
<dbReference type="EMBL" id="FNIC01000001">
    <property type="protein sequence ID" value="SDM67079.1"/>
    <property type="molecule type" value="Genomic_DNA"/>
</dbReference>
<keyword evidence="2 5" id="KW-0479">Metal-binding</keyword>
<dbReference type="Gene3D" id="3.40.50.720">
    <property type="entry name" value="NAD(P)-binding Rossmann-like Domain"/>
    <property type="match status" value="1"/>
</dbReference>
<organism evidence="7 8">
    <name type="scientific">Nocardioides szechwanensis</name>
    <dbReference type="NCBI Taxonomy" id="1005944"/>
    <lineage>
        <taxon>Bacteria</taxon>
        <taxon>Bacillati</taxon>
        <taxon>Actinomycetota</taxon>
        <taxon>Actinomycetes</taxon>
        <taxon>Propionibacteriales</taxon>
        <taxon>Nocardioidaceae</taxon>
        <taxon>Nocardioides</taxon>
    </lineage>
</organism>
<gene>
    <name evidence="7" type="ORF">SAMN05192576_0651</name>
</gene>
<proteinExistence type="inferred from homology"/>
<evidence type="ECO:0000256" key="5">
    <source>
        <dbReference type="RuleBase" id="RU361277"/>
    </source>
</evidence>
<dbReference type="Pfam" id="PF08240">
    <property type="entry name" value="ADH_N"/>
    <property type="match status" value="1"/>
</dbReference>
<dbReference type="PROSITE" id="PS00059">
    <property type="entry name" value="ADH_ZINC"/>
    <property type="match status" value="1"/>
</dbReference>